<dbReference type="PANTHER" id="PTHR24096">
    <property type="entry name" value="LONG-CHAIN-FATTY-ACID--COA LIGASE"/>
    <property type="match status" value="1"/>
</dbReference>
<comment type="caution">
    <text evidence="4">The sequence shown here is derived from an EMBL/GenBank/DDBJ whole genome shotgun (WGS) entry which is preliminary data.</text>
</comment>
<evidence type="ECO:0000256" key="2">
    <source>
        <dbReference type="ARBA" id="ARBA00023140"/>
    </source>
</evidence>
<dbReference type="InterPro" id="IPR042099">
    <property type="entry name" value="ANL_N_sf"/>
</dbReference>
<name>A0ABD6EPX2_9BILA</name>
<evidence type="ECO:0000313" key="4">
    <source>
        <dbReference type="EMBL" id="MFH4980214.1"/>
    </source>
</evidence>
<evidence type="ECO:0000313" key="5">
    <source>
        <dbReference type="Proteomes" id="UP001608902"/>
    </source>
</evidence>
<feature type="domain" description="AMP-dependent synthetase/ligase" evidence="3">
    <location>
        <begin position="21"/>
        <end position="320"/>
    </location>
</feature>
<dbReference type="SUPFAM" id="SSF56801">
    <property type="entry name" value="Acetyl-CoA synthetase-like"/>
    <property type="match status" value="1"/>
</dbReference>
<protein>
    <recommendedName>
        <fullName evidence="3">AMP-dependent synthetase/ligase domain-containing protein</fullName>
    </recommendedName>
</protein>
<organism evidence="4 5">
    <name type="scientific">Gnathostoma spinigerum</name>
    <dbReference type="NCBI Taxonomy" id="75299"/>
    <lineage>
        <taxon>Eukaryota</taxon>
        <taxon>Metazoa</taxon>
        <taxon>Ecdysozoa</taxon>
        <taxon>Nematoda</taxon>
        <taxon>Chromadorea</taxon>
        <taxon>Rhabditida</taxon>
        <taxon>Spirurina</taxon>
        <taxon>Gnathostomatomorpha</taxon>
        <taxon>Gnathostomatoidea</taxon>
        <taxon>Gnathostomatidae</taxon>
        <taxon>Gnathostoma</taxon>
    </lineage>
</organism>
<dbReference type="Gene3D" id="3.40.50.12780">
    <property type="entry name" value="N-terminal domain of ligase-like"/>
    <property type="match status" value="1"/>
</dbReference>
<gene>
    <name evidence="4" type="ORF">AB6A40_006923</name>
</gene>
<dbReference type="InterPro" id="IPR000873">
    <property type="entry name" value="AMP-dep_synth/lig_dom"/>
</dbReference>
<evidence type="ECO:0000256" key="1">
    <source>
        <dbReference type="ARBA" id="ARBA00004275"/>
    </source>
</evidence>
<dbReference type="AlphaFoldDB" id="A0ABD6EPX2"/>
<dbReference type="Proteomes" id="UP001608902">
    <property type="component" value="Unassembled WGS sequence"/>
</dbReference>
<keyword evidence="2" id="KW-0576">Peroxisome</keyword>
<dbReference type="EMBL" id="JBGFUD010005234">
    <property type="protein sequence ID" value="MFH4980214.1"/>
    <property type="molecule type" value="Genomic_DNA"/>
</dbReference>
<dbReference type="Pfam" id="PF00501">
    <property type="entry name" value="AMP-binding"/>
    <property type="match status" value="1"/>
</dbReference>
<reference evidence="4 5" key="1">
    <citation type="submission" date="2024-08" db="EMBL/GenBank/DDBJ databases">
        <title>Gnathostoma spinigerum genome.</title>
        <authorList>
            <person name="Gonzalez-Bertolin B."/>
            <person name="Monzon S."/>
            <person name="Zaballos A."/>
            <person name="Jimenez P."/>
            <person name="Dekumyoy P."/>
            <person name="Varona S."/>
            <person name="Cuesta I."/>
            <person name="Sumanam S."/>
            <person name="Adisakwattana P."/>
            <person name="Gasser R.B."/>
            <person name="Hernandez-Gonzalez A."/>
            <person name="Young N.D."/>
            <person name="Perteguer M.J."/>
        </authorList>
    </citation>
    <scope>NUCLEOTIDE SEQUENCE [LARGE SCALE GENOMIC DNA]</scope>
    <source>
        <strain evidence="4">AL3</strain>
        <tissue evidence="4">Liver</tissue>
    </source>
</reference>
<proteinExistence type="predicted"/>
<evidence type="ECO:0000259" key="3">
    <source>
        <dbReference type="Pfam" id="PF00501"/>
    </source>
</evidence>
<dbReference type="GO" id="GO:0005777">
    <property type="term" value="C:peroxisome"/>
    <property type="evidence" value="ECO:0007669"/>
    <property type="project" value="UniProtKB-SubCell"/>
</dbReference>
<sequence>MPITSKLSEITIPHRSFHDVFFESIEKYGNSTALINHDTKQTMTYAEIKEKAEYVAKGLLFLGLQKGEVVILCVPNCPEFVYLFMGISMAGGIVSPLHPDFRVDEMRLQVNNSMARFAFTVPSAIDTLSIVFSEMDEDHRVVCIGEREEAHGYLILSDLSRCTASDPPGYPEICSEEDLVFLPYSSGTFGPRKGVAITHYTYNAMIGVFNNVNEYIVPARGENIIARISFHGSLGRDVLFSALFNGATVITSLDTRPVALAEHIQLYSVRSLFVTPRMLIKLCEAVQSNHLHLSSLINIITGNASMDEAKMRMALSTLPNVQHFDHG</sequence>
<keyword evidence="5" id="KW-1185">Reference proteome</keyword>
<accession>A0ABD6EPX2</accession>
<dbReference type="PANTHER" id="PTHR24096:SF381">
    <property type="entry name" value="4-COUMARATE--COA LIGASE 1-LIKE"/>
    <property type="match status" value="1"/>
</dbReference>
<comment type="subcellular location">
    <subcellularLocation>
        <location evidence="1">Peroxisome</location>
    </subcellularLocation>
</comment>